<accession>A0ACB9P5V0</accession>
<keyword evidence="2" id="KW-1185">Reference proteome</keyword>
<organism evidence="1 2">
    <name type="scientific">Bauhinia variegata</name>
    <name type="common">Purple orchid tree</name>
    <name type="synonym">Phanera variegata</name>
    <dbReference type="NCBI Taxonomy" id="167791"/>
    <lineage>
        <taxon>Eukaryota</taxon>
        <taxon>Viridiplantae</taxon>
        <taxon>Streptophyta</taxon>
        <taxon>Embryophyta</taxon>
        <taxon>Tracheophyta</taxon>
        <taxon>Spermatophyta</taxon>
        <taxon>Magnoliopsida</taxon>
        <taxon>eudicotyledons</taxon>
        <taxon>Gunneridae</taxon>
        <taxon>Pentapetalae</taxon>
        <taxon>rosids</taxon>
        <taxon>fabids</taxon>
        <taxon>Fabales</taxon>
        <taxon>Fabaceae</taxon>
        <taxon>Cercidoideae</taxon>
        <taxon>Cercideae</taxon>
        <taxon>Bauhiniinae</taxon>
        <taxon>Bauhinia</taxon>
    </lineage>
</organism>
<proteinExistence type="predicted"/>
<gene>
    <name evidence="1" type="ORF">L6164_011422</name>
</gene>
<evidence type="ECO:0000313" key="2">
    <source>
        <dbReference type="Proteomes" id="UP000828941"/>
    </source>
</evidence>
<sequence length="85" mass="9615">MSLEEDCGMCECGEHSGINEALFSSEVEALETHRQYHESLLIEAKVESSTSEAAENAVTSRMQEIQSKLERSRKKKKKKNCCCRC</sequence>
<name>A0ACB9P5V0_BAUVA</name>
<dbReference type="EMBL" id="CM039430">
    <property type="protein sequence ID" value="KAI4344159.1"/>
    <property type="molecule type" value="Genomic_DNA"/>
</dbReference>
<evidence type="ECO:0000313" key="1">
    <source>
        <dbReference type="EMBL" id="KAI4344159.1"/>
    </source>
</evidence>
<comment type="caution">
    <text evidence="1">The sequence shown here is derived from an EMBL/GenBank/DDBJ whole genome shotgun (WGS) entry which is preliminary data.</text>
</comment>
<protein>
    <submittedName>
        <fullName evidence="1">Uncharacterized protein</fullName>
    </submittedName>
</protein>
<dbReference type="Proteomes" id="UP000828941">
    <property type="component" value="Chromosome 5"/>
</dbReference>
<reference evidence="1 2" key="1">
    <citation type="journal article" date="2022" name="DNA Res.">
        <title>Chromosomal-level genome assembly of the orchid tree Bauhinia variegata (Leguminosae; Cercidoideae) supports the allotetraploid origin hypothesis of Bauhinia.</title>
        <authorList>
            <person name="Zhong Y."/>
            <person name="Chen Y."/>
            <person name="Zheng D."/>
            <person name="Pang J."/>
            <person name="Liu Y."/>
            <person name="Luo S."/>
            <person name="Meng S."/>
            <person name="Qian L."/>
            <person name="Wei D."/>
            <person name="Dai S."/>
            <person name="Zhou R."/>
        </authorList>
    </citation>
    <scope>NUCLEOTIDE SEQUENCE [LARGE SCALE GENOMIC DNA]</scope>
    <source>
        <strain evidence="1">BV-YZ2020</strain>
    </source>
</reference>